<dbReference type="EMBL" id="JAMGBA010000002">
    <property type="protein sequence ID" value="MCL6698861.1"/>
    <property type="molecule type" value="Genomic_DNA"/>
</dbReference>
<dbReference type="PANTHER" id="PTHR42957">
    <property type="entry name" value="HELICASE MJ1565-RELATED"/>
    <property type="match status" value="1"/>
</dbReference>
<proteinExistence type="predicted"/>
<sequence>MTVRVDMGVDGKGDAIPIDLEELLATRLLVQGNSGSGKSHLLRRLLEKSAGQVQQVVIDPEGDFVTLADRYGHVPVEAADHSERDIARLAARIREHRASVVLSLEGLEAEGQMRCAAAFLSALFEAPRDHWYPALVVVDEAQLFAPAGGGEVAEEVRRASLSAMTNLMCRGRKRGLAGVIATQRLAKLAKNVAAEASNFLMGRTFLDIDMARAADLLGMERRQAEAIRDLPRGTFLALGPAISRRPIAVAIGEVETRARSMSPKLVPLPEALSEGLQDLLFAPGDDAPTVIRALSRDPPSLPSEALLQAMAASVPALPSMPAKTDEESAEIIADVLRAIVDDPDSGARSGSILFQDFTVRCRMAGIPRPPLDLAEFTRRLSMARAGIFDTADDSWASALEAARSLPDDMLGPFLLVARAAREGAPCPSDEAIAASYGTASLGRARRLLQYIESRELIVSRVDLSGKRSIAIPRLGWSTAAA</sequence>
<feature type="domain" description="Orc1-like AAA ATPase" evidence="1">
    <location>
        <begin position="28"/>
        <end position="155"/>
    </location>
</feature>
<reference evidence="2 3" key="1">
    <citation type="submission" date="2022-05" db="EMBL/GenBank/DDBJ databases">
        <authorList>
            <person name="Jo J.-H."/>
            <person name="Im W.-T."/>
        </authorList>
    </citation>
    <scope>NUCLEOTIDE SEQUENCE [LARGE SCALE GENOMIC DNA]</scope>
    <source>
        <strain evidence="2 3">NSE70-1</strain>
    </source>
</reference>
<dbReference type="RefSeq" id="WP_249904245.1">
    <property type="nucleotide sequence ID" value="NZ_JAMGBA010000002.1"/>
</dbReference>
<dbReference type="Gene3D" id="3.40.50.300">
    <property type="entry name" value="P-loop containing nucleotide triphosphate hydrolases"/>
    <property type="match status" value="1"/>
</dbReference>
<comment type="caution">
    <text evidence="2">The sequence shown here is derived from an EMBL/GenBank/DDBJ whole genome shotgun (WGS) entry which is preliminary data.</text>
</comment>
<dbReference type="SUPFAM" id="SSF52540">
    <property type="entry name" value="P-loop containing nucleoside triphosphate hydrolases"/>
    <property type="match status" value="1"/>
</dbReference>
<name>A0ABT0RV85_9SPHN</name>
<organism evidence="2 3">
    <name type="scientific">Sphingomonas caseinilyticus</name>
    <dbReference type="NCBI Taxonomy" id="2908205"/>
    <lineage>
        <taxon>Bacteria</taxon>
        <taxon>Pseudomonadati</taxon>
        <taxon>Pseudomonadota</taxon>
        <taxon>Alphaproteobacteria</taxon>
        <taxon>Sphingomonadales</taxon>
        <taxon>Sphingomonadaceae</taxon>
        <taxon>Sphingomonas</taxon>
    </lineage>
</organism>
<dbReference type="Proteomes" id="UP001203410">
    <property type="component" value="Unassembled WGS sequence"/>
</dbReference>
<evidence type="ECO:0000313" key="3">
    <source>
        <dbReference type="Proteomes" id="UP001203410"/>
    </source>
</evidence>
<accession>A0ABT0RV85</accession>
<evidence type="ECO:0000259" key="1">
    <source>
        <dbReference type="Pfam" id="PF13191"/>
    </source>
</evidence>
<keyword evidence="2" id="KW-0547">Nucleotide-binding</keyword>
<dbReference type="InterPro" id="IPR008571">
    <property type="entry name" value="HerA-like"/>
</dbReference>
<keyword evidence="2" id="KW-0067">ATP-binding</keyword>
<evidence type="ECO:0000313" key="2">
    <source>
        <dbReference type="EMBL" id="MCL6698861.1"/>
    </source>
</evidence>
<dbReference type="InterPro" id="IPR027417">
    <property type="entry name" value="P-loop_NTPase"/>
</dbReference>
<keyword evidence="3" id="KW-1185">Reference proteome</keyword>
<gene>
    <name evidence="2" type="ORF">LZ496_08720</name>
</gene>
<dbReference type="InterPro" id="IPR041664">
    <property type="entry name" value="AAA_16"/>
</dbReference>
<dbReference type="PIRSF" id="PIRSF034081">
    <property type="entry name" value="ATPase_Atu1862"/>
    <property type="match status" value="1"/>
</dbReference>
<dbReference type="Pfam" id="PF13191">
    <property type="entry name" value="AAA_16"/>
    <property type="match status" value="1"/>
</dbReference>
<dbReference type="InterPro" id="IPR014588">
    <property type="entry name" value="ATPase_Atu1862_pred"/>
</dbReference>
<dbReference type="GO" id="GO:0005524">
    <property type="term" value="F:ATP binding"/>
    <property type="evidence" value="ECO:0007669"/>
    <property type="project" value="UniProtKB-KW"/>
</dbReference>
<protein>
    <submittedName>
        <fullName evidence="2">ATP-binding protein</fullName>
    </submittedName>
</protein>
<dbReference type="PANTHER" id="PTHR42957:SF1">
    <property type="entry name" value="HELICASE MJ1565-RELATED"/>
    <property type="match status" value="1"/>
</dbReference>